<proteinExistence type="predicted"/>
<name>A0AC35FMB6_9BILA</name>
<accession>A0AC35FMB6</accession>
<organism evidence="1 2">
    <name type="scientific">Panagrolaimus sp. PS1159</name>
    <dbReference type="NCBI Taxonomy" id="55785"/>
    <lineage>
        <taxon>Eukaryota</taxon>
        <taxon>Metazoa</taxon>
        <taxon>Ecdysozoa</taxon>
        <taxon>Nematoda</taxon>
        <taxon>Chromadorea</taxon>
        <taxon>Rhabditida</taxon>
        <taxon>Tylenchina</taxon>
        <taxon>Panagrolaimomorpha</taxon>
        <taxon>Panagrolaimoidea</taxon>
        <taxon>Panagrolaimidae</taxon>
        <taxon>Panagrolaimus</taxon>
    </lineage>
</organism>
<evidence type="ECO:0000313" key="2">
    <source>
        <dbReference type="WBParaSite" id="PS1159_v2.g18449.t1"/>
    </source>
</evidence>
<evidence type="ECO:0000313" key="1">
    <source>
        <dbReference type="Proteomes" id="UP000887580"/>
    </source>
</evidence>
<dbReference type="WBParaSite" id="PS1159_v2.g18449.t1">
    <property type="protein sequence ID" value="PS1159_v2.g18449.t1"/>
    <property type="gene ID" value="PS1159_v2.g18449"/>
</dbReference>
<dbReference type="Proteomes" id="UP000887580">
    <property type="component" value="Unplaced"/>
</dbReference>
<sequence length="291" mass="33566">MNIIHVTLFIFVNFNIAYCSLEVTLGTFITSAISSNDFIKNVNTAFYWSKNIYRIIKDIKSVGGEAKPNLNIITKELSVLDKNMQTSLKGIKEVLMDHHFQTHIELPTFALYRHVTTYISNPTIISENELIEACSKRYSPNDILSNLSLLLQKQWLLNKLKETYYDKDTVADTEIFIENLIKQLIVSQSFCIELRYGSNTADNKSYRILTIKFVEEIRSLIMKQVKTLKKSLNNPLPKPCNSKTQKKKSKNDSISETSSLIMPLIVSVIVTAVYDEFFGEQRLRMFLLDFY</sequence>
<reference evidence="2" key="1">
    <citation type="submission" date="2022-11" db="UniProtKB">
        <authorList>
            <consortium name="WormBaseParasite"/>
        </authorList>
    </citation>
    <scope>IDENTIFICATION</scope>
</reference>
<protein>
    <submittedName>
        <fullName evidence="2">Uncharacterized protein</fullName>
    </submittedName>
</protein>